<protein>
    <submittedName>
        <fullName evidence="1">Uncharacterized protein</fullName>
    </submittedName>
</protein>
<accession>A0AAD9PDX3</accession>
<evidence type="ECO:0000313" key="1">
    <source>
        <dbReference type="EMBL" id="KAK2192948.1"/>
    </source>
</evidence>
<keyword evidence="2" id="KW-1185">Reference proteome</keyword>
<evidence type="ECO:0000313" key="2">
    <source>
        <dbReference type="Proteomes" id="UP001209878"/>
    </source>
</evidence>
<gene>
    <name evidence="1" type="ORF">NP493_19g01000</name>
</gene>
<proteinExistence type="predicted"/>
<name>A0AAD9PDX3_RIDPI</name>
<reference evidence="1" key="1">
    <citation type="journal article" date="2023" name="Mol. Biol. Evol.">
        <title>Third-Generation Sequencing Reveals the Adaptive Role of the Epigenome in Three Deep-Sea Polychaetes.</title>
        <authorList>
            <person name="Perez M."/>
            <person name="Aroh O."/>
            <person name="Sun Y."/>
            <person name="Lan Y."/>
            <person name="Juniper S.K."/>
            <person name="Young C.R."/>
            <person name="Angers B."/>
            <person name="Qian P.Y."/>
        </authorList>
    </citation>
    <scope>NUCLEOTIDE SEQUENCE</scope>
    <source>
        <strain evidence="1">R07B-5</strain>
    </source>
</reference>
<comment type="caution">
    <text evidence="1">The sequence shown here is derived from an EMBL/GenBank/DDBJ whole genome shotgun (WGS) entry which is preliminary data.</text>
</comment>
<organism evidence="1 2">
    <name type="scientific">Ridgeia piscesae</name>
    <name type="common">Tubeworm</name>
    <dbReference type="NCBI Taxonomy" id="27915"/>
    <lineage>
        <taxon>Eukaryota</taxon>
        <taxon>Metazoa</taxon>
        <taxon>Spiralia</taxon>
        <taxon>Lophotrochozoa</taxon>
        <taxon>Annelida</taxon>
        <taxon>Polychaeta</taxon>
        <taxon>Sedentaria</taxon>
        <taxon>Canalipalpata</taxon>
        <taxon>Sabellida</taxon>
        <taxon>Siboglinidae</taxon>
        <taxon>Ridgeia</taxon>
    </lineage>
</organism>
<dbReference type="AlphaFoldDB" id="A0AAD9PDX3"/>
<dbReference type="EMBL" id="JAODUO010000019">
    <property type="protein sequence ID" value="KAK2192948.1"/>
    <property type="molecule type" value="Genomic_DNA"/>
</dbReference>
<sequence>MKSKLRQYVERSANISVTNWNILAEGTQTRLPATRYLVYEYEDRILWIRLCFLIAMLKLCFLQQNSHQPKQSYNESSESQMPRSGTRVALNFLHGCCRSRHGIELLMA</sequence>
<dbReference type="Proteomes" id="UP001209878">
    <property type="component" value="Unassembled WGS sequence"/>
</dbReference>